<evidence type="ECO:0000313" key="3">
    <source>
        <dbReference type="EMBL" id="APU16640.1"/>
    </source>
</evidence>
<dbReference type="CDD" id="cd00165">
    <property type="entry name" value="S4"/>
    <property type="match status" value="1"/>
</dbReference>
<feature type="compositionally biased region" description="Basic and acidic residues" evidence="2">
    <location>
        <begin position="1"/>
        <end position="12"/>
    </location>
</feature>
<dbReference type="KEGG" id="acad:UA74_23110"/>
<evidence type="ECO:0000256" key="2">
    <source>
        <dbReference type="SAM" id="MobiDB-lite"/>
    </source>
</evidence>
<evidence type="ECO:0000256" key="1">
    <source>
        <dbReference type="PROSITE-ProRule" id="PRU00182"/>
    </source>
</evidence>
<evidence type="ECO:0008006" key="5">
    <source>
        <dbReference type="Google" id="ProtNLM"/>
    </source>
</evidence>
<dbReference type="Pfam" id="PF13275">
    <property type="entry name" value="S4_2"/>
    <property type="match status" value="1"/>
</dbReference>
<dbReference type="Proteomes" id="UP000185511">
    <property type="component" value="Chromosome"/>
</dbReference>
<name>A0AAC9PU30_9PSEU</name>
<accession>A0AAC9PU30</accession>
<dbReference type="PROSITE" id="PS50889">
    <property type="entry name" value="S4"/>
    <property type="match status" value="1"/>
</dbReference>
<protein>
    <recommendedName>
        <fullName evidence="5">Ribosome-associated protein</fullName>
    </recommendedName>
</protein>
<dbReference type="EMBL" id="CP016076">
    <property type="protein sequence ID" value="APU16640.1"/>
    <property type="molecule type" value="Genomic_DNA"/>
</dbReference>
<sequence>MAGRIDAGDHRLSYSVGDPAPSLRPGRSGHDEPMRDVEIQDDSIRLGQFLKLADLAADGGDARELLGAGEVTVNGEPESRRGRQLVPGDVVTVGEDGVRVFAPGA</sequence>
<dbReference type="Gene3D" id="3.10.290.10">
    <property type="entry name" value="RNA-binding S4 domain"/>
    <property type="match status" value="1"/>
</dbReference>
<keyword evidence="4" id="KW-1185">Reference proteome</keyword>
<keyword evidence="1" id="KW-0694">RNA-binding</keyword>
<organism evidence="3 4">
    <name type="scientific">Actinoalloteichus fjordicus</name>
    <dbReference type="NCBI Taxonomy" id="1612552"/>
    <lineage>
        <taxon>Bacteria</taxon>
        <taxon>Bacillati</taxon>
        <taxon>Actinomycetota</taxon>
        <taxon>Actinomycetes</taxon>
        <taxon>Pseudonocardiales</taxon>
        <taxon>Pseudonocardiaceae</taxon>
        <taxon>Actinoalloteichus</taxon>
    </lineage>
</organism>
<dbReference type="InterPro" id="IPR036986">
    <property type="entry name" value="S4_RNA-bd_sf"/>
</dbReference>
<dbReference type="GO" id="GO:0003723">
    <property type="term" value="F:RNA binding"/>
    <property type="evidence" value="ECO:0007669"/>
    <property type="project" value="UniProtKB-KW"/>
</dbReference>
<dbReference type="AlphaFoldDB" id="A0AAC9PU30"/>
<feature type="region of interest" description="Disordered" evidence="2">
    <location>
        <begin position="1"/>
        <end position="35"/>
    </location>
</feature>
<evidence type="ECO:0000313" key="4">
    <source>
        <dbReference type="Proteomes" id="UP000185511"/>
    </source>
</evidence>
<dbReference type="SUPFAM" id="SSF55174">
    <property type="entry name" value="Alpha-L RNA-binding motif"/>
    <property type="match status" value="1"/>
</dbReference>
<gene>
    <name evidence="3" type="ORF">UA74_23110</name>
</gene>
<proteinExistence type="predicted"/>
<reference evidence="4" key="1">
    <citation type="submission" date="2016-06" db="EMBL/GenBank/DDBJ databases">
        <title>Complete genome sequence of Actinoalloteichus fjordicus DSM 46855 (=ADI127-17), type strain of the new species Actinoalloteichus fjordicus.</title>
        <authorList>
            <person name="Ruckert C."/>
            <person name="Nouioui I."/>
            <person name="Willmese J."/>
            <person name="van Wezel G."/>
            <person name="Klenk H.-P."/>
            <person name="Kalinowski J."/>
            <person name="Zotchev S.B."/>
        </authorList>
    </citation>
    <scope>NUCLEOTIDE SEQUENCE [LARGE SCALE GENOMIC DNA]</scope>
    <source>
        <strain evidence="4">ADI127-7</strain>
    </source>
</reference>